<feature type="domain" description="ABC transmembrane type-1" evidence="8">
    <location>
        <begin position="137"/>
        <end position="338"/>
    </location>
</feature>
<feature type="transmembrane region" description="Helical" evidence="7">
    <location>
        <begin position="141"/>
        <end position="161"/>
    </location>
</feature>
<dbReference type="EMBL" id="LRQT01000012">
    <property type="protein sequence ID" value="KXA65136.1"/>
    <property type="molecule type" value="Genomic_DNA"/>
</dbReference>
<comment type="similarity">
    <text evidence="7">Belongs to the binding-protein-dependent transport system permease family.</text>
</comment>
<dbReference type="PANTHER" id="PTHR43163:SF6">
    <property type="entry name" value="DIPEPTIDE TRANSPORT SYSTEM PERMEASE PROTEIN DPPB-RELATED"/>
    <property type="match status" value="1"/>
</dbReference>
<dbReference type="PANTHER" id="PTHR43163">
    <property type="entry name" value="DIPEPTIDE TRANSPORT SYSTEM PERMEASE PROTEIN DPPB-RELATED"/>
    <property type="match status" value="1"/>
</dbReference>
<evidence type="ECO:0000256" key="1">
    <source>
        <dbReference type="ARBA" id="ARBA00004651"/>
    </source>
</evidence>
<proteinExistence type="inferred from homology"/>
<keyword evidence="3" id="KW-1003">Cell membrane</keyword>
<feature type="transmembrane region" description="Helical" evidence="7">
    <location>
        <begin position="212"/>
        <end position="231"/>
    </location>
</feature>
<dbReference type="CDD" id="cd06261">
    <property type="entry name" value="TM_PBP2"/>
    <property type="match status" value="1"/>
</dbReference>
<keyword evidence="4 7" id="KW-0812">Transmembrane</keyword>
<dbReference type="GO" id="GO:0055085">
    <property type="term" value="P:transmembrane transport"/>
    <property type="evidence" value="ECO:0007669"/>
    <property type="project" value="InterPro"/>
</dbReference>
<keyword evidence="6 7" id="KW-0472">Membrane</keyword>
<dbReference type="InterPro" id="IPR035906">
    <property type="entry name" value="MetI-like_sf"/>
</dbReference>
<dbReference type="SUPFAM" id="SSF161098">
    <property type="entry name" value="MetI-like"/>
    <property type="match status" value="1"/>
</dbReference>
<keyword evidence="2 7" id="KW-0813">Transport</keyword>
<dbReference type="STRING" id="39777.B7L28_00685"/>
<dbReference type="Pfam" id="PF19300">
    <property type="entry name" value="BPD_transp_1_N"/>
    <property type="match status" value="1"/>
</dbReference>
<reference evidence="9 10" key="1">
    <citation type="submission" date="2016-01" db="EMBL/GenBank/DDBJ databases">
        <authorList>
            <person name="Oliw E.H."/>
        </authorList>
    </citation>
    <scope>NUCLEOTIDE SEQUENCE [LARGE SCALE GENOMIC DNA]</scope>
    <source>
        <strain evidence="9 10">CMW7756B</strain>
    </source>
</reference>
<evidence type="ECO:0000256" key="2">
    <source>
        <dbReference type="ARBA" id="ARBA00022448"/>
    </source>
</evidence>
<evidence type="ECO:0000259" key="8">
    <source>
        <dbReference type="PROSITE" id="PS50928"/>
    </source>
</evidence>
<comment type="caution">
    <text evidence="9">The sequence shown here is derived from an EMBL/GenBank/DDBJ whole genome shotgun (WGS) entry which is preliminary data.</text>
</comment>
<feature type="transmembrane region" description="Helical" evidence="7">
    <location>
        <begin position="280"/>
        <end position="301"/>
    </location>
</feature>
<dbReference type="PATRIC" id="fig|39777.7.peg.503"/>
<name>A0A133S626_9FIRM</name>
<dbReference type="PROSITE" id="PS50928">
    <property type="entry name" value="ABC_TM1"/>
    <property type="match status" value="1"/>
</dbReference>
<evidence type="ECO:0000313" key="9">
    <source>
        <dbReference type="EMBL" id="KXA65136.1"/>
    </source>
</evidence>
<evidence type="ECO:0000313" key="10">
    <source>
        <dbReference type="Proteomes" id="UP000070226"/>
    </source>
</evidence>
<sequence>MQNFHNDNDSKYLYGYIYLSITLIEYKYSYFVIKKVGDGLYRLILQRLASIVGILLVVTIGTFVLIKLSPIDPVAMKFNLVGATPDPVLVAQLREQLGLNDPWWQQYVRWLGQIVRGDFGESILYSMPVITLLSGALPNTLGLVSLALVMGIVVTIPLGMLSAKYKDSWVDHGVRLLTFLALAIPSFWVGLLLLYLFGVKLQIVSVTNTNGFSAYILPAVTLALWLCGLYIRRLRNAILEISRRPFVQGARALGLPEWMVFTRYIFPHVGLMLLPMMGVTMGAMLGGSAVIETVFAIKGIGYMMVQGIMARDFVLMQGYIIWITLVFIIINIIIDALSYWLNPKRRAAIQGGSYE</sequence>
<evidence type="ECO:0000256" key="4">
    <source>
        <dbReference type="ARBA" id="ARBA00022692"/>
    </source>
</evidence>
<comment type="subcellular location">
    <subcellularLocation>
        <location evidence="1 7">Cell membrane</location>
        <topology evidence="1 7">Multi-pass membrane protein</topology>
    </subcellularLocation>
</comment>
<evidence type="ECO:0000256" key="7">
    <source>
        <dbReference type="RuleBase" id="RU363032"/>
    </source>
</evidence>
<dbReference type="Pfam" id="PF00528">
    <property type="entry name" value="BPD_transp_1"/>
    <property type="match status" value="1"/>
</dbReference>
<feature type="transmembrane region" description="Helical" evidence="7">
    <location>
        <begin position="45"/>
        <end position="66"/>
    </location>
</feature>
<organism evidence="9">
    <name type="scientific">Veillonella atypica</name>
    <dbReference type="NCBI Taxonomy" id="39777"/>
    <lineage>
        <taxon>Bacteria</taxon>
        <taxon>Bacillati</taxon>
        <taxon>Bacillota</taxon>
        <taxon>Negativicutes</taxon>
        <taxon>Veillonellales</taxon>
        <taxon>Veillonellaceae</taxon>
        <taxon>Veillonella</taxon>
    </lineage>
</organism>
<protein>
    <submittedName>
        <fullName evidence="9">ABC transporter, permease protein</fullName>
    </submittedName>
</protein>
<dbReference type="GO" id="GO:0005886">
    <property type="term" value="C:plasma membrane"/>
    <property type="evidence" value="ECO:0007669"/>
    <property type="project" value="UniProtKB-SubCell"/>
</dbReference>
<dbReference type="Gene3D" id="1.10.3720.10">
    <property type="entry name" value="MetI-like"/>
    <property type="match status" value="1"/>
</dbReference>
<feature type="transmembrane region" description="Helical" evidence="7">
    <location>
        <begin position="12"/>
        <end position="33"/>
    </location>
</feature>
<evidence type="ECO:0000256" key="3">
    <source>
        <dbReference type="ARBA" id="ARBA00022475"/>
    </source>
</evidence>
<feature type="transmembrane region" description="Helical" evidence="7">
    <location>
        <begin position="313"/>
        <end position="334"/>
    </location>
</feature>
<evidence type="ECO:0000256" key="5">
    <source>
        <dbReference type="ARBA" id="ARBA00022989"/>
    </source>
</evidence>
<evidence type="ECO:0000256" key="6">
    <source>
        <dbReference type="ARBA" id="ARBA00023136"/>
    </source>
</evidence>
<dbReference type="Proteomes" id="UP000070226">
    <property type="component" value="Unassembled WGS sequence"/>
</dbReference>
<gene>
    <name evidence="9" type="ORF">HMPREF3233_00514</name>
</gene>
<accession>A0A133S626</accession>
<dbReference type="InterPro" id="IPR045621">
    <property type="entry name" value="BPD_transp_1_N"/>
</dbReference>
<dbReference type="AlphaFoldDB" id="A0A133S626"/>
<feature type="transmembrane region" description="Helical" evidence="7">
    <location>
        <begin position="173"/>
        <end position="197"/>
    </location>
</feature>
<keyword evidence="5 7" id="KW-1133">Transmembrane helix</keyword>
<dbReference type="InterPro" id="IPR000515">
    <property type="entry name" value="MetI-like"/>
</dbReference>